<organism evidence="2 3">
    <name type="scientific">Racocetra fulgida</name>
    <dbReference type="NCBI Taxonomy" id="60492"/>
    <lineage>
        <taxon>Eukaryota</taxon>
        <taxon>Fungi</taxon>
        <taxon>Fungi incertae sedis</taxon>
        <taxon>Mucoromycota</taxon>
        <taxon>Glomeromycotina</taxon>
        <taxon>Glomeromycetes</taxon>
        <taxon>Diversisporales</taxon>
        <taxon>Gigasporaceae</taxon>
        <taxon>Racocetra</taxon>
    </lineage>
</organism>
<feature type="compositionally biased region" description="Polar residues" evidence="1">
    <location>
        <begin position="1"/>
        <end position="33"/>
    </location>
</feature>
<feature type="non-terminal residue" evidence="2">
    <location>
        <position position="48"/>
    </location>
</feature>
<gene>
    <name evidence="2" type="ORF">RFULGI_LOCUS15193</name>
</gene>
<evidence type="ECO:0000313" key="3">
    <source>
        <dbReference type="Proteomes" id="UP000789396"/>
    </source>
</evidence>
<feature type="non-terminal residue" evidence="2">
    <location>
        <position position="1"/>
    </location>
</feature>
<sequence length="48" mass="5370">MAESKINSDNITNLDSIISSDNRTDSNMLSSNNKKLKPKYARLAKDNL</sequence>
<name>A0A9N9NUF9_9GLOM</name>
<proteinExistence type="predicted"/>
<evidence type="ECO:0000256" key="1">
    <source>
        <dbReference type="SAM" id="MobiDB-lite"/>
    </source>
</evidence>
<keyword evidence="3" id="KW-1185">Reference proteome</keyword>
<accession>A0A9N9NUF9</accession>
<protein>
    <submittedName>
        <fullName evidence="2">10626_t:CDS:1</fullName>
    </submittedName>
</protein>
<feature type="region of interest" description="Disordered" evidence="1">
    <location>
        <begin position="1"/>
        <end position="48"/>
    </location>
</feature>
<dbReference type="AlphaFoldDB" id="A0A9N9NUF9"/>
<comment type="caution">
    <text evidence="2">The sequence shown here is derived from an EMBL/GenBank/DDBJ whole genome shotgun (WGS) entry which is preliminary data.</text>
</comment>
<dbReference type="EMBL" id="CAJVPZ010047643">
    <property type="protein sequence ID" value="CAG8772850.1"/>
    <property type="molecule type" value="Genomic_DNA"/>
</dbReference>
<evidence type="ECO:0000313" key="2">
    <source>
        <dbReference type="EMBL" id="CAG8772850.1"/>
    </source>
</evidence>
<dbReference type="Proteomes" id="UP000789396">
    <property type="component" value="Unassembled WGS sequence"/>
</dbReference>
<reference evidence="2" key="1">
    <citation type="submission" date="2021-06" db="EMBL/GenBank/DDBJ databases">
        <authorList>
            <person name="Kallberg Y."/>
            <person name="Tangrot J."/>
            <person name="Rosling A."/>
        </authorList>
    </citation>
    <scope>NUCLEOTIDE SEQUENCE</scope>
    <source>
        <strain evidence="2">IN212</strain>
    </source>
</reference>